<evidence type="ECO:0000313" key="1">
    <source>
        <dbReference type="EMBL" id="MDS3860554.1"/>
    </source>
</evidence>
<comment type="caution">
    <text evidence="1">The sequence shown here is derived from an EMBL/GenBank/DDBJ whole genome shotgun (WGS) entry which is preliminary data.</text>
</comment>
<keyword evidence="2" id="KW-1185">Reference proteome</keyword>
<protein>
    <submittedName>
        <fullName evidence="1">Uncharacterized protein</fullName>
    </submittedName>
</protein>
<reference evidence="2" key="1">
    <citation type="submission" date="2023-07" db="EMBL/GenBank/DDBJ databases">
        <authorList>
            <person name="Luz R."/>
            <person name="Cordeiro R."/>
            <person name="Fonseca A."/>
            <person name="Goncalves V."/>
        </authorList>
    </citation>
    <scope>NUCLEOTIDE SEQUENCE [LARGE SCALE GENOMIC DNA]</scope>
    <source>
        <strain evidence="2">BACA0444</strain>
    </source>
</reference>
<dbReference type="AlphaFoldDB" id="A0AAE4FQS2"/>
<proteinExistence type="predicted"/>
<dbReference type="Proteomes" id="UP001268256">
    <property type="component" value="Unassembled WGS sequence"/>
</dbReference>
<dbReference type="RefSeq" id="WP_322877824.1">
    <property type="nucleotide sequence ID" value="NZ_JAVMIP010000004.1"/>
</dbReference>
<gene>
    <name evidence="1" type="ORF">RIF25_06990</name>
</gene>
<name>A0AAE4FQS2_9CYAN</name>
<sequence>MIEEFQQDLHILNSLQVYRKYVLGGTSYALNHDQHYKLREEVCEKFSVDFSDVILVGSGKLGFSLKRDRRFGLFNDDSDIDLAVVSRTLFEKVWEDVFLFKKSKADWPKSRHFFQYLSEGWIRPDKLPSSEYFKFSKEWWNFLMT</sequence>
<evidence type="ECO:0000313" key="2">
    <source>
        <dbReference type="Proteomes" id="UP001268256"/>
    </source>
</evidence>
<accession>A0AAE4FQS2</accession>
<organism evidence="1 2">
    <name type="scientific">Pseudocalidococcus azoricus BACA0444</name>
    <dbReference type="NCBI Taxonomy" id="2918990"/>
    <lineage>
        <taxon>Bacteria</taxon>
        <taxon>Bacillati</taxon>
        <taxon>Cyanobacteriota</taxon>
        <taxon>Cyanophyceae</taxon>
        <taxon>Acaryochloridales</taxon>
        <taxon>Thermosynechococcaceae</taxon>
        <taxon>Pseudocalidococcus</taxon>
        <taxon>Pseudocalidococcus azoricus</taxon>
    </lineage>
</organism>
<dbReference type="EMBL" id="JAVMIP010000004">
    <property type="protein sequence ID" value="MDS3860554.1"/>
    <property type="molecule type" value="Genomic_DNA"/>
</dbReference>